<dbReference type="GO" id="GO:0016757">
    <property type="term" value="F:glycosyltransferase activity"/>
    <property type="evidence" value="ECO:0007669"/>
    <property type="project" value="UniProtKB-KW"/>
</dbReference>
<reference evidence="5 6" key="1">
    <citation type="submission" date="2014-02" db="EMBL/GenBank/DDBJ databases">
        <title>Genome sequence of Brachybacterium phenoliresistens strain W13A50.</title>
        <authorList>
            <person name="Wang X."/>
        </authorList>
    </citation>
    <scope>NUCLEOTIDE SEQUENCE [LARGE SCALE GENOMIC DNA]</scope>
    <source>
        <strain evidence="5 6">W13A50</strain>
    </source>
</reference>
<dbReference type="RefSeq" id="WP_038372858.1">
    <property type="nucleotide sequence ID" value="NZ_KK069996.1"/>
</dbReference>
<dbReference type="EMBL" id="JDYK01000012">
    <property type="protein sequence ID" value="EWS80782.1"/>
    <property type="molecule type" value="Genomic_DNA"/>
</dbReference>
<evidence type="ECO:0000313" key="5">
    <source>
        <dbReference type="EMBL" id="EWS80782.1"/>
    </source>
</evidence>
<dbReference type="HOGENOM" id="CLU_025996_0_9_11"/>
<proteinExistence type="inferred from homology"/>
<dbReference type="AlphaFoldDB" id="Z9JSP3"/>
<dbReference type="Pfam" id="PF00535">
    <property type="entry name" value="Glycos_transf_2"/>
    <property type="match status" value="1"/>
</dbReference>
<evidence type="ECO:0000313" key="6">
    <source>
        <dbReference type="Proteomes" id="UP000023067"/>
    </source>
</evidence>
<dbReference type="GO" id="GO:0016787">
    <property type="term" value="F:hydrolase activity"/>
    <property type="evidence" value="ECO:0007669"/>
    <property type="project" value="UniProtKB-KW"/>
</dbReference>
<dbReference type="PANTHER" id="PTHR43685:SF5">
    <property type="entry name" value="GLYCOSYLTRANSFERASE EPSE-RELATED"/>
    <property type="match status" value="1"/>
</dbReference>
<dbReference type="PATRIC" id="fig|396014.3.peg.2338"/>
<dbReference type="SUPFAM" id="SSF53448">
    <property type="entry name" value="Nucleotide-diphospho-sugar transferases"/>
    <property type="match status" value="1"/>
</dbReference>
<dbReference type="InterPro" id="IPR029044">
    <property type="entry name" value="Nucleotide-diphossugar_trans"/>
</dbReference>
<evidence type="ECO:0000256" key="1">
    <source>
        <dbReference type="ARBA" id="ARBA00006739"/>
    </source>
</evidence>
<sequence>MSSPFTVLVPLWRGDAPDRFADALASATTSQSLRPDELLVVVDGPVPEDLERVLVDVEAGRYGPARVRRCPEHRGLAPVLQEGLTMARTELVARADADDLCRPERFARQIPLMDELDLLGSAMQEFSDERPPGRGPLRRRPLTHEAIRDYLPFHSPFHHPTVVMRREVALAAGGYRVLDHLEDYWLWERMLLAGARTANLPEVLVDYRVDARLFARRGGWRMFASDLRLQRILWQDRVTTPGQMLANIGRRGAYRFAPGWLRRVGYRTVVEGVL</sequence>
<dbReference type="STRING" id="396014.BF93_01495"/>
<gene>
    <name evidence="5" type="ORF">BF93_01495</name>
</gene>
<dbReference type="InterPro" id="IPR050834">
    <property type="entry name" value="Glycosyltransf_2"/>
</dbReference>
<keyword evidence="5" id="KW-0378">Hydrolase</keyword>
<dbReference type="PANTHER" id="PTHR43685">
    <property type="entry name" value="GLYCOSYLTRANSFERASE"/>
    <property type="match status" value="1"/>
</dbReference>
<evidence type="ECO:0000256" key="3">
    <source>
        <dbReference type="ARBA" id="ARBA00022679"/>
    </source>
</evidence>
<keyword evidence="3" id="KW-0808">Transferase</keyword>
<comment type="caution">
    <text evidence="5">The sequence shown here is derived from an EMBL/GenBank/DDBJ whole genome shotgun (WGS) entry which is preliminary data.</text>
</comment>
<protein>
    <submittedName>
        <fullName evidence="5">Glycosyl hydrolase</fullName>
    </submittedName>
</protein>
<feature type="domain" description="Glycosyltransferase 2-like" evidence="4">
    <location>
        <begin position="18"/>
        <end position="168"/>
    </location>
</feature>
<comment type="similarity">
    <text evidence="1">Belongs to the glycosyltransferase 2 family.</text>
</comment>
<dbReference type="InterPro" id="IPR001173">
    <property type="entry name" value="Glyco_trans_2-like"/>
</dbReference>
<evidence type="ECO:0000256" key="2">
    <source>
        <dbReference type="ARBA" id="ARBA00022676"/>
    </source>
</evidence>
<keyword evidence="2" id="KW-0328">Glycosyltransferase</keyword>
<dbReference type="Proteomes" id="UP000023067">
    <property type="component" value="Unassembled WGS sequence"/>
</dbReference>
<organism evidence="5 6">
    <name type="scientific">Brachybacterium phenoliresistens</name>
    <dbReference type="NCBI Taxonomy" id="396014"/>
    <lineage>
        <taxon>Bacteria</taxon>
        <taxon>Bacillati</taxon>
        <taxon>Actinomycetota</taxon>
        <taxon>Actinomycetes</taxon>
        <taxon>Micrococcales</taxon>
        <taxon>Dermabacteraceae</taxon>
        <taxon>Brachybacterium</taxon>
    </lineage>
</organism>
<evidence type="ECO:0000259" key="4">
    <source>
        <dbReference type="Pfam" id="PF00535"/>
    </source>
</evidence>
<accession>Z9JSP3</accession>
<dbReference type="OrthoDB" id="7665907at2"/>
<keyword evidence="6" id="KW-1185">Reference proteome</keyword>
<dbReference type="eggNOG" id="COG1215">
    <property type="taxonomic scope" value="Bacteria"/>
</dbReference>
<dbReference type="Gene3D" id="3.90.550.10">
    <property type="entry name" value="Spore Coat Polysaccharide Biosynthesis Protein SpsA, Chain A"/>
    <property type="match status" value="1"/>
</dbReference>
<name>Z9JSP3_9MICO</name>